<dbReference type="Gene3D" id="3.40.525.10">
    <property type="entry name" value="CRAL-TRIO lipid binding domain"/>
    <property type="match status" value="1"/>
</dbReference>
<accession>A0ABR3XH43</accession>
<dbReference type="CDD" id="cd00170">
    <property type="entry name" value="SEC14"/>
    <property type="match status" value="1"/>
</dbReference>
<dbReference type="Proteomes" id="UP001586593">
    <property type="component" value="Unassembled WGS sequence"/>
</dbReference>
<dbReference type="SUPFAM" id="SSF46938">
    <property type="entry name" value="CRAL/TRIO N-terminal domain"/>
    <property type="match status" value="1"/>
</dbReference>
<dbReference type="EMBL" id="JAZHXJ010000098">
    <property type="protein sequence ID" value="KAL1874933.1"/>
    <property type="molecule type" value="Genomic_DNA"/>
</dbReference>
<feature type="domain" description="CRAL-TRIO" evidence="2">
    <location>
        <begin position="110"/>
        <end position="303"/>
    </location>
</feature>
<name>A0ABR3XH43_9PEZI</name>
<dbReference type="InterPro" id="IPR051026">
    <property type="entry name" value="PI/PC_transfer"/>
</dbReference>
<comment type="caution">
    <text evidence="3">The sequence shown here is derived from an EMBL/GenBank/DDBJ whole genome shotgun (WGS) entry which is preliminary data.</text>
</comment>
<dbReference type="InterPro" id="IPR036273">
    <property type="entry name" value="CRAL/TRIO_N_dom_sf"/>
</dbReference>
<dbReference type="InterPro" id="IPR036865">
    <property type="entry name" value="CRAL-TRIO_dom_sf"/>
</dbReference>
<dbReference type="SUPFAM" id="SSF52087">
    <property type="entry name" value="CRAL/TRIO domain"/>
    <property type="match status" value="1"/>
</dbReference>
<dbReference type="InterPro" id="IPR001251">
    <property type="entry name" value="CRAL-TRIO_dom"/>
</dbReference>
<dbReference type="Pfam" id="PF03765">
    <property type="entry name" value="CRAL_TRIO_N"/>
    <property type="match status" value="1"/>
</dbReference>
<sequence>MPAESHTAAPVHKVHSAASTTEHERGYPHGHLGHLTPEEQEALENFKDFLEERGLYKPGNPASHDDPTLLRFLRARRWVVEDAYHQFKDTEEWRKANQLDVLYDTIDLDSYEHSRRLYPQWTGRRDRRGIPLYLFEIRHLDSKTITEYEKAAEDTYSKAQTDGKTPPKLLRLFALYENLTRFAQPLCTNLTDRDYPETPITLSTNIVDVSGVGLRQFWYLKGHMQAASQLATAHYPETLDRIFILGAPMFFSTVWGWIKRWFDPITVSKIFVLSAHEVRPTLEKFIDPKNIPKKYGGQLDFNWGEMPNLDPVIRETATWENGHTEFPKGPVYWRPIDDGERLECIAVGTSGQKQRYERICTIPRRYKGQFAEPPVTGVLPPVQQKTAPEKATETAGAPSVSVTNGVERTEVPAVSGDAARAADPVVEGTQGVQNLSIKDAAEKSTQEDANGGSPQPAPAAAA</sequence>
<dbReference type="Gene3D" id="1.10.8.20">
    <property type="entry name" value="N-terminal domain of phosphatidylinositol transfer protein sec14p"/>
    <property type="match status" value="1"/>
</dbReference>
<evidence type="ECO:0000259" key="2">
    <source>
        <dbReference type="PROSITE" id="PS50191"/>
    </source>
</evidence>
<gene>
    <name evidence="3" type="ORF">VTK73DRAFT_10359</name>
</gene>
<feature type="region of interest" description="Disordered" evidence="1">
    <location>
        <begin position="372"/>
        <end position="462"/>
    </location>
</feature>
<dbReference type="SMART" id="SM00516">
    <property type="entry name" value="SEC14"/>
    <property type="match status" value="1"/>
</dbReference>
<dbReference type="PANTHER" id="PTHR45657:SF3">
    <property type="entry name" value="TRANSPORTER, PUTATIVE (AFU_ORTHOLOGUE AFUA_5G09260)-RELATED"/>
    <property type="match status" value="1"/>
</dbReference>
<dbReference type="SMART" id="SM01100">
    <property type="entry name" value="CRAL_TRIO_N"/>
    <property type="match status" value="1"/>
</dbReference>
<evidence type="ECO:0000313" key="3">
    <source>
        <dbReference type="EMBL" id="KAL1874933.1"/>
    </source>
</evidence>
<dbReference type="InterPro" id="IPR011074">
    <property type="entry name" value="CRAL/TRIO_N_dom"/>
</dbReference>
<feature type="region of interest" description="Disordered" evidence="1">
    <location>
        <begin position="1"/>
        <end position="34"/>
    </location>
</feature>
<evidence type="ECO:0000313" key="4">
    <source>
        <dbReference type="Proteomes" id="UP001586593"/>
    </source>
</evidence>
<evidence type="ECO:0000256" key="1">
    <source>
        <dbReference type="SAM" id="MobiDB-lite"/>
    </source>
</evidence>
<dbReference type="Pfam" id="PF00650">
    <property type="entry name" value="CRAL_TRIO"/>
    <property type="match status" value="1"/>
</dbReference>
<organism evidence="3 4">
    <name type="scientific">Phialemonium thermophilum</name>
    <dbReference type="NCBI Taxonomy" id="223376"/>
    <lineage>
        <taxon>Eukaryota</taxon>
        <taxon>Fungi</taxon>
        <taxon>Dikarya</taxon>
        <taxon>Ascomycota</taxon>
        <taxon>Pezizomycotina</taxon>
        <taxon>Sordariomycetes</taxon>
        <taxon>Sordariomycetidae</taxon>
        <taxon>Cephalothecales</taxon>
        <taxon>Cephalothecaceae</taxon>
        <taxon>Phialemonium</taxon>
    </lineage>
</organism>
<keyword evidence="4" id="KW-1185">Reference proteome</keyword>
<proteinExistence type="predicted"/>
<dbReference type="PANTHER" id="PTHR45657">
    <property type="entry name" value="CRAL-TRIO DOMAIN-CONTAINING PROTEIN YKL091C-RELATED"/>
    <property type="match status" value="1"/>
</dbReference>
<reference evidence="3 4" key="1">
    <citation type="journal article" date="2024" name="Commun. Biol.">
        <title>Comparative genomic analysis of thermophilic fungi reveals convergent evolutionary adaptations and gene losses.</title>
        <authorList>
            <person name="Steindorff A.S."/>
            <person name="Aguilar-Pontes M.V."/>
            <person name="Robinson A.J."/>
            <person name="Andreopoulos B."/>
            <person name="LaButti K."/>
            <person name="Kuo A."/>
            <person name="Mondo S."/>
            <person name="Riley R."/>
            <person name="Otillar R."/>
            <person name="Haridas S."/>
            <person name="Lipzen A."/>
            <person name="Grimwood J."/>
            <person name="Schmutz J."/>
            <person name="Clum A."/>
            <person name="Reid I.D."/>
            <person name="Moisan M.C."/>
            <person name="Butler G."/>
            <person name="Nguyen T.T.M."/>
            <person name="Dewar K."/>
            <person name="Conant G."/>
            <person name="Drula E."/>
            <person name="Henrissat B."/>
            <person name="Hansel C."/>
            <person name="Singer S."/>
            <person name="Hutchinson M.I."/>
            <person name="de Vries R.P."/>
            <person name="Natvig D.O."/>
            <person name="Powell A.J."/>
            <person name="Tsang A."/>
            <person name="Grigoriev I.V."/>
        </authorList>
    </citation>
    <scope>NUCLEOTIDE SEQUENCE [LARGE SCALE GENOMIC DNA]</scope>
    <source>
        <strain evidence="3 4">ATCC 24622</strain>
    </source>
</reference>
<dbReference type="PROSITE" id="PS50191">
    <property type="entry name" value="CRAL_TRIO"/>
    <property type="match status" value="1"/>
</dbReference>
<protein>
    <recommendedName>
        <fullName evidence="2">CRAL-TRIO domain-containing protein</fullName>
    </recommendedName>
</protein>